<sequence length="42" mass="4669">MSAPHVEDGGTRAPWQEFASPSSYRQTTWLFSKEAKKAKDAA</sequence>
<dbReference type="EMBL" id="JQ418527">
    <property type="protein sequence ID" value="AFK89227.1"/>
    <property type="molecule type" value="Genomic_DNA"/>
</dbReference>
<name>I3W0V0_9MICC</name>
<dbReference type="AlphaFoldDB" id="I3W0V0"/>
<reference evidence="2" key="1">
    <citation type="submission" date="2012-01" db="EMBL/GenBank/DDBJ databases">
        <authorList>
            <person name="Summers A.O."/>
            <person name="Wireman J."/>
            <person name="Sale K."/>
        </authorList>
    </citation>
    <scope>NUCLEOTIDE SEQUENCE</scope>
    <source>
        <strain evidence="2">J3-37</strain>
        <plasmid evidence="2">pJ337-114</plasmid>
    </source>
</reference>
<proteinExistence type="predicted"/>
<accession>I3W0V0</accession>
<geneLocation type="plasmid" evidence="2">
    <name>pJ337-114</name>
</geneLocation>
<evidence type="ECO:0000313" key="2">
    <source>
        <dbReference type="EMBL" id="AFK89227.1"/>
    </source>
</evidence>
<keyword evidence="2" id="KW-0614">Plasmid</keyword>
<feature type="compositionally biased region" description="Basic and acidic residues" evidence="1">
    <location>
        <begin position="1"/>
        <end position="10"/>
    </location>
</feature>
<organism evidence="2">
    <name type="scientific">Arthrobacter sp. J3.37</name>
    <dbReference type="NCBI Taxonomy" id="347208"/>
    <lineage>
        <taxon>Bacteria</taxon>
        <taxon>Bacillati</taxon>
        <taxon>Actinomycetota</taxon>
        <taxon>Actinomycetes</taxon>
        <taxon>Micrococcales</taxon>
        <taxon>Micrococcaceae</taxon>
        <taxon>Arthrobacter</taxon>
    </lineage>
</organism>
<evidence type="ECO:0000256" key="1">
    <source>
        <dbReference type="SAM" id="MobiDB-lite"/>
    </source>
</evidence>
<feature type="region of interest" description="Disordered" evidence="1">
    <location>
        <begin position="1"/>
        <end position="23"/>
    </location>
</feature>
<protein>
    <submittedName>
        <fullName evidence="2">Uncharacterized protein</fullName>
    </submittedName>
</protein>